<comment type="subcellular location">
    <subcellularLocation>
        <location evidence="1">Membrane</location>
        <topology evidence="1">Single-pass type I membrane protein</topology>
    </subcellularLocation>
</comment>
<keyword evidence="4 11" id="KW-1133">Transmembrane helix</keyword>
<reference evidence="14" key="2">
    <citation type="submission" date="2025-08" db="UniProtKB">
        <authorList>
            <consortium name="Ensembl"/>
        </authorList>
    </citation>
    <scope>IDENTIFICATION</scope>
</reference>
<gene>
    <name evidence="14" type="primary">il6r</name>
</gene>
<keyword evidence="2 11" id="KW-0812">Transmembrane</keyword>
<evidence type="ECO:0000256" key="4">
    <source>
        <dbReference type="ARBA" id="ARBA00022989"/>
    </source>
</evidence>
<keyword evidence="5 11" id="KW-0472">Membrane</keyword>
<dbReference type="GO" id="GO:0004896">
    <property type="term" value="F:cytokine receptor activity"/>
    <property type="evidence" value="ECO:0007669"/>
    <property type="project" value="InterPro"/>
</dbReference>
<evidence type="ECO:0000313" key="15">
    <source>
        <dbReference type="Proteomes" id="UP000694558"/>
    </source>
</evidence>
<keyword evidence="8" id="KW-0325">Glycoprotein</keyword>
<dbReference type="InterPro" id="IPR036116">
    <property type="entry name" value="FN3_sf"/>
</dbReference>
<keyword evidence="7" id="KW-0675">Receptor</keyword>
<dbReference type="SUPFAM" id="SSF48726">
    <property type="entry name" value="Immunoglobulin"/>
    <property type="match status" value="1"/>
</dbReference>
<accession>A0A8D3B443</accession>
<evidence type="ECO:0000256" key="11">
    <source>
        <dbReference type="SAM" id="Phobius"/>
    </source>
</evidence>
<feature type="domain" description="Fibronectin type-III" evidence="13">
    <location>
        <begin position="326"/>
        <end position="429"/>
    </location>
</feature>
<protein>
    <submittedName>
        <fullName evidence="14">Interleukin 6 receptor</fullName>
    </submittedName>
</protein>
<evidence type="ECO:0000256" key="9">
    <source>
        <dbReference type="ARBA" id="ARBA00023319"/>
    </source>
</evidence>
<evidence type="ECO:0000256" key="8">
    <source>
        <dbReference type="ARBA" id="ARBA00023180"/>
    </source>
</evidence>
<dbReference type="InterPro" id="IPR013783">
    <property type="entry name" value="Ig-like_fold"/>
</dbReference>
<dbReference type="CDD" id="cd00063">
    <property type="entry name" value="FN3"/>
    <property type="match status" value="1"/>
</dbReference>
<keyword evidence="6" id="KW-1015">Disulfide bond</keyword>
<dbReference type="PANTHER" id="PTHR23037">
    <property type="entry name" value="CYTOKINE RECEPTOR"/>
    <property type="match status" value="1"/>
</dbReference>
<dbReference type="Gene3D" id="2.60.40.10">
    <property type="entry name" value="Immunoglobulins"/>
    <property type="match status" value="3"/>
</dbReference>
<evidence type="ECO:0000256" key="5">
    <source>
        <dbReference type="ARBA" id="ARBA00023136"/>
    </source>
</evidence>
<evidence type="ECO:0000256" key="12">
    <source>
        <dbReference type="SAM" id="SignalP"/>
    </source>
</evidence>
<feature type="chain" id="PRO_5034452554" evidence="12">
    <location>
        <begin position="19"/>
        <end position="543"/>
    </location>
</feature>
<proteinExistence type="predicted"/>
<reference evidence="14" key="1">
    <citation type="submission" date="2023-05" db="EMBL/GenBank/DDBJ databases">
        <title>High-quality long-read genome of Scophthalmus maximus.</title>
        <authorList>
            <person name="Lien S."/>
            <person name="Martinez P."/>
        </authorList>
    </citation>
    <scope>NUCLEOTIDE SEQUENCE [LARGE SCALE GENOMIC DNA]</scope>
</reference>
<feature type="transmembrane region" description="Helical" evidence="11">
    <location>
        <begin position="437"/>
        <end position="456"/>
    </location>
</feature>
<keyword evidence="9" id="KW-0393">Immunoglobulin domain</keyword>
<dbReference type="SMART" id="SM00060">
    <property type="entry name" value="FN3"/>
    <property type="match status" value="1"/>
</dbReference>
<organism evidence="14 15">
    <name type="scientific">Scophthalmus maximus</name>
    <name type="common">Turbot</name>
    <name type="synonym">Psetta maxima</name>
    <dbReference type="NCBI Taxonomy" id="52904"/>
    <lineage>
        <taxon>Eukaryota</taxon>
        <taxon>Metazoa</taxon>
        <taxon>Chordata</taxon>
        <taxon>Craniata</taxon>
        <taxon>Vertebrata</taxon>
        <taxon>Euteleostomi</taxon>
        <taxon>Actinopterygii</taxon>
        <taxon>Neopterygii</taxon>
        <taxon>Teleostei</taxon>
        <taxon>Neoteleostei</taxon>
        <taxon>Acanthomorphata</taxon>
        <taxon>Carangaria</taxon>
        <taxon>Pleuronectiformes</taxon>
        <taxon>Pleuronectoidei</taxon>
        <taxon>Scophthalmidae</taxon>
        <taxon>Scophthalmus</taxon>
    </lineage>
</organism>
<dbReference type="GO" id="GO:0016064">
    <property type="term" value="P:immunoglobulin mediated immune response"/>
    <property type="evidence" value="ECO:0007669"/>
    <property type="project" value="TreeGrafter"/>
</dbReference>
<sequence>MRIFLLLPCVLCATLLHGIFDGTCPRRDPPPGVLVLSPGSELVLTCKGHVMVDGVKVNIARDIAPTTTGNIMNDEHTTDSSVTEVYHIDPEAEVRTTRENRLTDTASSTTNMVQPTSAGGLLRGESHWEAEEVDGEGDYEEEEEEGGEEGSRVTRGIKSRPWWKWNGKTVGTRGNEWRKLTLERRGATLCLRSARETDSGRYTCHHRGRERFSLKVIVADPPESPRLSCYKKSPSSKIRCEWKPQRPVTGHNVPLFLPPAPRPLDTFLQFQCSYSSRLSRYWCALDHNEDELRKLHMAYLCVTSIAGNATSALLPFTPLNILKPDPPSNVIVAQVEGHETWMRVTWYFPTSWKPQDTYYELIYEVKYRPLESPIYHEQVARIKSQRSYKITDALPGVTYLIQLRAKEEYDGEWSDWSTPFNASSWTVVGGMEVSHPALWISGSLLLLSVVLAAYMFRYKDRLMSKLHRVSVVVRSGDSSQPPPPTPVAPEGQALVTFMPLCYNDSPPSEAGEGEEENEEEQRMTDKIEAMHFNNTSYFLTQRE</sequence>
<dbReference type="AlphaFoldDB" id="A0A8D3B443"/>
<evidence type="ECO:0000313" key="14">
    <source>
        <dbReference type="Ensembl" id="ENSSMAP00000028169.2"/>
    </source>
</evidence>
<dbReference type="InterPro" id="IPR015321">
    <property type="entry name" value="TypeI_recpt_CBD"/>
</dbReference>
<dbReference type="GO" id="GO:0009897">
    <property type="term" value="C:external side of plasma membrane"/>
    <property type="evidence" value="ECO:0007669"/>
    <property type="project" value="TreeGrafter"/>
</dbReference>
<feature type="signal peptide" evidence="12">
    <location>
        <begin position="1"/>
        <end position="18"/>
    </location>
</feature>
<dbReference type="PROSITE" id="PS01354">
    <property type="entry name" value="HEMATOPO_REC_L_F3"/>
    <property type="match status" value="1"/>
</dbReference>
<name>A0A8D3B443_SCOMX</name>
<evidence type="ECO:0000256" key="3">
    <source>
        <dbReference type="ARBA" id="ARBA00022729"/>
    </source>
</evidence>
<dbReference type="Pfam" id="PF00041">
    <property type="entry name" value="fn3"/>
    <property type="match status" value="1"/>
</dbReference>
<keyword evidence="3 12" id="KW-0732">Signal</keyword>
<evidence type="ECO:0000256" key="1">
    <source>
        <dbReference type="ARBA" id="ARBA00004479"/>
    </source>
</evidence>
<dbReference type="InterPro" id="IPR003961">
    <property type="entry name" value="FN3_dom"/>
</dbReference>
<dbReference type="Proteomes" id="UP000694558">
    <property type="component" value="Chromosome 1"/>
</dbReference>
<dbReference type="PANTHER" id="PTHR23037:SF22">
    <property type="entry name" value="CYTOKINE RECEPTOR COMMON SUBUNIT BETA"/>
    <property type="match status" value="1"/>
</dbReference>
<dbReference type="InterPro" id="IPR003530">
    <property type="entry name" value="Hematopoietin_rcpt_L_F3_CS"/>
</dbReference>
<evidence type="ECO:0000256" key="7">
    <source>
        <dbReference type="ARBA" id="ARBA00023170"/>
    </source>
</evidence>
<dbReference type="Pfam" id="PF09240">
    <property type="entry name" value="IL6Ra-bind"/>
    <property type="match status" value="1"/>
</dbReference>
<evidence type="ECO:0000256" key="10">
    <source>
        <dbReference type="SAM" id="MobiDB-lite"/>
    </source>
</evidence>
<dbReference type="SUPFAM" id="SSF49265">
    <property type="entry name" value="Fibronectin type III"/>
    <property type="match status" value="2"/>
</dbReference>
<feature type="compositionally biased region" description="Acidic residues" evidence="10">
    <location>
        <begin position="131"/>
        <end position="148"/>
    </location>
</feature>
<dbReference type="GeneTree" id="ENSGT00940000165521"/>
<dbReference type="PROSITE" id="PS50853">
    <property type="entry name" value="FN3"/>
    <property type="match status" value="1"/>
</dbReference>
<evidence type="ECO:0000259" key="13">
    <source>
        <dbReference type="PROSITE" id="PS50853"/>
    </source>
</evidence>
<evidence type="ECO:0000256" key="6">
    <source>
        <dbReference type="ARBA" id="ARBA00023157"/>
    </source>
</evidence>
<dbReference type="InterPro" id="IPR036179">
    <property type="entry name" value="Ig-like_dom_sf"/>
</dbReference>
<feature type="region of interest" description="Disordered" evidence="10">
    <location>
        <begin position="130"/>
        <end position="154"/>
    </location>
</feature>
<evidence type="ECO:0000256" key="2">
    <source>
        <dbReference type="ARBA" id="ARBA00022692"/>
    </source>
</evidence>
<dbReference type="Ensembl" id="ENSSMAT00000028520.2">
    <property type="protein sequence ID" value="ENSSMAP00000028169.2"/>
    <property type="gene ID" value="ENSSMAG00000017234.2"/>
</dbReference>
<feature type="region of interest" description="Disordered" evidence="10">
    <location>
        <begin position="501"/>
        <end position="525"/>
    </location>
</feature>